<evidence type="ECO:0000256" key="1">
    <source>
        <dbReference type="ARBA" id="ARBA00004651"/>
    </source>
</evidence>
<sequence length="473" mass="52901">MVVASEEAGVKDNQENKENTIPKENIWVQILANSVSCLSAITVGLLFAWTSPFIVKILDDETYDVTDNQASYLTVIPPIAMILSSLAFSKLCDLIGRKRTLMLITIPHVLAWLLTLSKNINLLYVSRFFAGTGDGCLFAVLPMYIGEISTPRVRCIYGNLVNVFTYFGMFLVNVIGSQTSVRTTAFICLPLPLIFLVSMHFMPESPSWHVMKGKEEEAKACLRRLRCKEDVEAIYRQLEADVTRQMSETGTWKDLVMNSTNRKALIAGVFLRVSQLIGGVTVFNVYTQYIFKHSGTDVSSEIASMIYTGMCFVLIFLAGFVVEKIGRRKAFMFSILFCGVVLILEGVYFYVDQQRHDVDLSKVKWLPVAGMLLYIVFCSSGIILIPTLMLGELFSASIKAKGLSVLVITFGLMIFVSNNIFYWLKSGVGMWGPFVFFGVSNLVSTFLTVLFVPETKGKTLEEIQQSLKKSRPV</sequence>
<evidence type="ECO:0000256" key="4">
    <source>
        <dbReference type="ARBA" id="ARBA00022597"/>
    </source>
</evidence>
<dbReference type="OrthoDB" id="6133115at2759"/>
<dbReference type="PROSITE" id="PS50850">
    <property type="entry name" value="MFS"/>
    <property type="match status" value="1"/>
</dbReference>
<evidence type="ECO:0000256" key="5">
    <source>
        <dbReference type="ARBA" id="ARBA00022692"/>
    </source>
</evidence>
<evidence type="ECO:0000313" key="11">
    <source>
        <dbReference type="Proteomes" id="UP001153737"/>
    </source>
</evidence>
<dbReference type="Gene3D" id="1.20.1250.20">
    <property type="entry name" value="MFS general substrate transporter like domains"/>
    <property type="match status" value="1"/>
</dbReference>
<dbReference type="FunFam" id="1.20.1250.20:FF:000218">
    <property type="entry name" value="facilitated trehalose transporter Tret1"/>
    <property type="match status" value="1"/>
</dbReference>
<keyword evidence="4" id="KW-0762">Sugar transport</keyword>
<protein>
    <recommendedName>
        <fullName evidence="9">Major facilitator superfamily (MFS) profile domain-containing protein</fullName>
    </recommendedName>
</protein>
<accession>A0A9N9SI03</accession>
<feature type="transmembrane region" description="Helical" evidence="8">
    <location>
        <begin position="181"/>
        <end position="202"/>
    </location>
</feature>
<dbReference type="InterPro" id="IPR036259">
    <property type="entry name" value="MFS_trans_sf"/>
</dbReference>
<gene>
    <name evidence="10" type="ORF">PHAECO_LOCUS10280</name>
</gene>
<reference evidence="10" key="2">
    <citation type="submission" date="2022-10" db="EMBL/GenBank/DDBJ databases">
        <authorList>
            <consortium name="ENA_rothamsted_submissions"/>
            <consortium name="culmorum"/>
            <person name="King R."/>
        </authorList>
    </citation>
    <scope>NUCLEOTIDE SEQUENCE</scope>
</reference>
<evidence type="ECO:0000256" key="2">
    <source>
        <dbReference type="ARBA" id="ARBA00022448"/>
    </source>
</evidence>
<keyword evidence="2" id="KW-0813">Transport</keyword>
<evidence type="ECO:0000256" key="3">
    <source>
        <dbReference type="ARBA" id="ARBA00022475"/>
    </source>
</evidence>
<dbReference type="Pfam" id="PF00083">
    <property type="entry name" value="Sugar_tr"/>
    <property type="match status" value="1"/>
</dbReference>
<evidence type="ECO:0000259" key="9">
    <source>
        <dbReference type="PROSITE" id="PS50850"/>
    </source>
</evidence>
<dbReference type="InterPro" id="IPR005829">
    <property type="entry name" value="Sugar_transporter_CS"/>
</dbReference>
<keyword evidence="6 8" id="KW-1133">Transmembrane helix</keyword>
<feature type="transmembrane region" description="Helical" evidence="8">
    <location>
        <begin position="306"/>
        <end position="323"/>
    </location>
</feature>
<dbReference type="GO" id="GO:0005886">
    <property type="term" value="C:plasma membrane"/>
    <property type="evidence" value="ECO:0007669"/>
    <property type="project" value="UniProtKB-SubCell"/>
</dbReference>
<feature type="transmembrane region" description="Helical" evidence="8">
    <location>
        <begin position="403"/>
        <end position="424"/>
    </location>
</feature>
<dbReference type="InterPro" id="IPR005828">
    <property type="entry name" value="MFS_sugar_transport-like"/>
</dbReference>
<feature type="transmembrane region" description="Helical" evidence="8">
    <location>
        <begin position="330"/>
        <end position="351"/>
    </location>
</feature>
<name>A0A9N9SI03_PHACE</name>
<comment type="subcellular location">
    <subcellularLocation>
        <location evidence="1">Cell membrane</location>
        <topology evidence="1">Multi-pass membrane protein</topology>
    </subcellularLocation>
</comment>
<keyword evidence="3" id="KW-1003">Cell membrane</keyword>
<feature type="transmembrane region" description="Helical" evidence="8">
    <location>
        <begin position="100"/>
        <end position="116"/>
    </location>
</feature>
<dbReference type="InterPro" id="IPR050549">
    <property type="entry name" value="MFS_Trehalose_Transporter"/>
</dbReference>
<dbReference type="SUPFAM" id="SSF103473">
    <property type="entry name" value="MFS general substrate transporter"/>
    <property type="match status" value="1"/>
</dbReference>
<dbReference type="PANTHER" id="PTHR48021:SF46">
    <property type="entry name" value="MAJOR FACILITATOR SUPERFAMILY (MFS) PROFILE DOMAIN-CONTAINING PROTEIN"/>
    <property type="match status" value="1"/>
</dbReference>
<feature type="transmembrane region" description="Helical" evidence="8">
    <location>
        <begin position="26"/>
        <end position="49"/>
    </location>
</feature>
<keyword evidence="11" id="KW-1185">Reference proteome</keyword>
<evidence type="ECO:0000256" key="8">
    <source>
        <dbReference type="SAM" id="Phobius"/>
    </source>
</evidence>
<feature type="transmembrane region" description="Helical" evidence="8">
    <location>
        <begin position="122"/>
        <end position="144"/>
    </location>
</feature>
<evidence type="ECO:0000256" key="6">
    <source>
        <dbReference type="ARBA" id="ARBA00022989"/>
    </source>
</evidence>
<keyword evidence="5 8" id="KW-0812">Transmembrane</keyword>
<feature type="transmembrane region" description="Helical" evidence="8">
    <location>
        <begin position="69"/>
        <end position="88"/>
    </location>
</feature>
<feature type="transmembrane region" description="Helical" evidence="8">
    <location>
        <begin position="430"/>
        <end position="452"/>
    </location>
</feature>
<dbReference type="GO" id="GO:0022857">
    <property type="term" value="F:transmembrane transporter activity"/>
    <property type="evidence" value="ECO:0007669"/>
    <property type="project" value="InterPro"/>
</dbReference>
<feature type="domain" description="Major facilitator superfamily (MFS) profile" evidence="9">
    <location>
        <begin position="28"/>
        <end position="456"/>
    </location>
</feature>
<dbReference type="EMBL" id="OU896712">
    <property type="protein sequence ID" value="CAG9823097.1"/>
    <property type="molecule type" value="Genomic_DNA"/>
</dbReference>
<dbReference type="PANTHER" id="PTHR48021">
    <property type="match status" value="1"/>
</dbReference>
<dbReference type="InterPro" id="IPR020846">
    <property type="entry name" value="MFS_dom"/>
</dbReference>
<organism evidence="10 11">
    <name type="scientific">Phaedon cochleariae</name>
    <name type="common">Mustard beetle</name>
    <dbReference type="NCBI Taxonomy" id="80249"/>
    <lineage>
        <taxon>Eukaryota</taxon>
        <taxon>Metazoa</taxon>
        <taxon>Ecdysozoa</taxon>
        <taxon>Arthropoda</taxon>
        <taxon>Hexapoda</taxon>
        <taxon>Insecta</taxon>
        <taxon>Pterygota</taxon>
        <taxon>Neoptera</taxon>
        <taxon>Endopterygota</taxon>
        <taxon>Coleoptera</taxon>
        <taxon>Polyphaga</taxon>
        <taxon>Cucujiformia</taxon>
        <taxon>Chrysomeloidea</taxon>
        <taxon>Chrysomelidae</taxon>
        <taxon>Chrysomelinae</taxon>
        <taxon>Chrysomelini</taxon>
        <taxon>Phaedon</taxon>
    </lineage>
</organism>
<feature type="transmembrane region" description="Helical" evidence="8">
    <location>
        <begin position="371"/>
        <end position="391"/>
    </location>
</feature>
<keyword evidence="7 8" id="KW-0472">Membrane</keyword>
<proteinExistence type="predicted"/>
<dbReference type="AlphaFoldDB" id="A0A9N9SI03"/>
<dbReference type="Proteomes" id="UP001153737">
    <property type="component" value="Chromosome 6"/>
</dbReference>
<evidence type="ECO:0000313" key="10">
    <source>
        <dbReference type="EMBL" id="CAG9823097.1"/>
    </source>
</evidence>
<reference evidence="10" key="1">
    <citation type="submission" date="2022-01" db="EMBL/GenBank/DDBJ databases">
        <authorList>
            <person name="King R."/>
        </authorList>
    </citation>
    <scope>NUCLEOTIDE SEQUENCE</scope>
</reference>
<feature type="transmembrane region" description="Helical" evidence="8">
    <location>
        <begin position="156"/>
        <end position="175"/>
    </location>
</feature>
<feature type="transmembrane region" description="Helical" evidence="8">
    <location>
        <begin position="264"/>
        <end position="286"/>
    </location>
</feature>
<dbReference type="PROSITE" id="PS00216">
    <property type="entry name" value="SUGAR_TRANSPORT_1"/>
    <property type="match status" value="1"/>
</dbReference>
<evidence type="ECO:0000256" key="7">
    <source>
        <dbReference type="ARBA" id="ARBA00023136"/>
    </source>
</evidence>